<reference evidence="1 2" key="1">
    <citation type="journal article" date="2019" name="Int. J. Syst. Evol. Microbiol.">
        <title>The Global Catalogue of Microorganisms (GCM) 10K type strain sequencing project: providing services to taxonomists for standard genome sequencing and annotation.</title>
        <authorList>
            <consortium name="The Broad Institute Genomics Platform"/>
            <consortium name="The Broad Institute Genome Sequencing Center for Infectious Disease"/>
            <person name="Wu L."/>
            <person name="Ma J."/>
        </authorList>
    </citation>
    <scope>NUCLEOTIDE SEQUENCE [LARGE SCALE GENOMIC DNA]</scope>
    <source>
        <strain evidence="1 2">LMG 29247</strain>
    </source>
</reference>
<dbReference type="EMBL" id="JBHSWV010000803">
    <property type="protein sequence ID" value="MFC6769711.1"/>
    <property type="molecule type" value="Genomic_DNA"/>
</dbReference>
<dbReference type="Proteomes" id="UP001596383">
    <property type="component" value="Unassembled WGS sequence"/>
</dbReference>
<comment type="caution">
    <text evidence="1">The sequence shown here is derived from an EMBL/GenBank/DDBJ whole genome shotgun (WGS) entry which is preliminary data.</text>
</comment>
<proteinExistence type="predicted"/>
<evidence type="ECO:0000313" key="2">
    <source>
        <dbReference type="Proteomes" id="UP001596383"/>
    </source>
</evidence>
<accession>A0ABD5SWU4</accession>
<dbReference type="AlphaFoldDB" id="A0ABD5SWU4"/>
<keyword evidence="2" id="KW-1185">Reference proteome</keyword>
<sequence>MLSVHSRLDFYGAYTLSEESHRYIKQHLLDGETLVQQVEALLDTLSVEFGSSEDRLELDGMGVQALILYILVQRIFSSDTFLTGLRNHEQFSGAGLAQLARFALNADEAIVSYGLVSTIQLSFTLEDARSQLGTLDQGENQQ</sequence>
<gene>
    <name evidence="1" type="ORF">ACFQE6_33125</name>
</gene>
<organism evidence="1 2">
    <name type="scientific">Natrinema soli</name>
    <dbReference type="NCBI Taxonomy" id="1930624"/>
    <lineage>
        <taxon>Archaea</taxon>
        <taxon>Methanobacteriati</taxon>
        <taxon>Methanobacteriota</taxon>
        <taxon>Stenosarchaea group</taxon>
        <taxon>Halobacteria</taxon>
        <taxon>Halobacteriales</taxon>
        <taxon>Natrialbaceae</taxon>
        <taxon>Natrinema</taxon>
    </lineage>
</organism>
<evidence type="ECO:0000313" key="1">
    <source>
        <dbReference type="EMBL" id="MFC6769711.1"/>
    </source>
</evidence>
<name>A0ABD5SWU4_9EURY</name>
<protein>
    <submittedName>
        <fullName evidence="1">Uncharacterized protein</fullName>
    </submittedName>
</protein>